<evidence type="ECO:0000313" key="2">
    <source>
        <dbReference type="EMBL" id="KAL3690278.1"/>
    </source>
</evidence>
<gene>
    <name evidence="2" type="ORF">R1sor_016587</name>
</gene>
<evidence type="ECO:0000256" key="1">
    <source>
        <dbReference type="SAM" id="MobiDB-lite"/>
    </source>
</evidence>
<dbReference type="Proteomes" id="UP001633002">
    <property type="component" value="Unassembled WGS sequence"/>
</dbReference>
<reference evidence="2 3" key="1">
    <citation type="submission" date="2024-09" db="EMBL/GenBank/DDBJ databases">
        <title>Chromosome-scale assembly of Riccia sorocarpa.</title>
        <authorList>
            <person name="Paukszto L."/>
        </authorList>
    </citation>
    <scope>NUCLEOTIDE SEQUENCE [LARGE SCALE GENOMIC DNA]</scope>
    <source>
        <strain evidence="2">LP-2024</strain>
        <tissue evidence="2">Aerial parts of the thallus</tissue>
    </source>
</reference>
<accession>A0ABD3HFV2</accession>
<name>A0ABD3HFV2_9MARC</name>
<comment type="caution">
    <text evidence="2">The sequence shown here is derived from an EMBL/GenBank/DDBJ whole genome shotgun (WGS) entry which is preliminary data.</text>
</comment>
<feature type="region of interest" description="Disordered" evidence="1">
    <location>
        <begin position="1"/>
        <end position="45"/>
    </location>
</feature>
<proteinExistence type="predicted"/>
<dbReference type="AlphaFoldDB" id="A0ABD3HFV2"/>
<evidence type="ECO:0000313" key="3">
    <source>
        <dbReference type="Proteomes" id="UP001633002"/>
    </source>
</evidence>
<protein>
    <submittedName>
        <fullName evidence="2">Uncharacterized protein</fullName>
    </submittedName>
</protein>
<organism evidence="2 3">
    <name type="scientific">Riccia sorocarpa</name>
    <dbReference type="NCBI Taxonomy" id="122646"/>
    <lineage>
        <taxon>Eukaryota</taxon>
        <taxon>Viridiplantae</taxon>
        <taxon>Streptophyta</taxon>
        <taxon>Embryophyta</taxon>
        <taxon>Marchantiophyta</taxon>
        <taxon>Marchantiopsida</taxon>
        <taxon>Marchantiidae</taxon>
        <taxon>Marchantiales</taxon>
        <taxon>Ricciaceae</taxon>
        <taxon>Riccia</taxon>
    </lineage>
</organism>
<sequence length="133" mass="14927">MCPSMSRWPDPSWGHPPQTADSSSFGDLLEPFDTPPPASPSSPCPQRDYSLLARLTVIKTVFVGELEVGLGLVGRGDSWGRGLVRAFLLSLFAWEIRHSPRGYHLFAFTNRSIALEMTVVREVIFSEKHFYFV</sequence>
<keyword evidence="3" id="KW-1185">Reference proteome</keyword>
<feature type="compositionally biased region" description="Pro residues" evidence="1">
    <location>
        <begin position="33"/>
        <end position="43"/>
    </location>
</feature>
<dbReference type="EMBL" id="JBJQOH010000004">
    <property type="protein sequence ID" value="KAL3690278.1"/>
    <property type="molecule type" value="Genomic_DNA"/>
</dbReference>